<dbReference type="KEGG" id="bba:Bd3051"/>
<keyword evidence="1" id="KW-0812">Transmembrane</keyword>
<reference evidence="2 3" key="1">
    <citation type="journal article" date="2004" name="Science">
        <title>A predator unmasked: life cycle of Bdellovibrio bacteriovorus from a genomic perspective.</title>
        <authorList>
            <person name="Rendulic S."/>
            <person name="Jagtap P."/>
            <person name="Rosinus A."/>
            <person name="Eppinger M."/>
            <person name="Baar C."/>
            <person name="Lanz C."/>
            <person name="Keller H."/>
            <person name="Lambert C."/>
            <person name="Evans K.J."/>
            <person name="Goesmann A."/>
            <person name="Meyer F."/>
            <person name="Sockett R.E."/>
            <person name="Schuster S.C."/>
        </authorList>
    </citation>
    <scope>NUCLEOTIDE SEQUENCE [LARGE SCALE GENOMIC DNA]</scope>
    <source>
        <strain evidence="3">ATCC 15356 / DSM 50701 / NCIMB 9529 / HD100</strain>
    </source>
</reference>
<sequence>MLASAKPTFALPALTSESVLIMAFLFLGFNPRFAQSAFRALPFCSCALRVNNLLFYFSFILEGPPFGSARE</sequence>
<dbReference type="HOGENOM" id="CLU_2731870_0_0_7"/>
<proteinExistence type="predicted"/>
<evidence type="ECO:0000313" key="2">
    <source>
        <dbReference type="EMBL" id="CAE80816.1"/>
    </source>
</evidence>
<evidence type="ECO:0000256" key="1">
    <source>
        <dbReference type="SAM" id="Phobius"/>
    </source>
</evidence>
<dbReference type="Proteomes" id="UP000008080">
    <property type="component" value="Chromosome"/>
</dbReference>
<keyword evidence="3" id="KW-1185">Reference proteome</keyword>
<accession>Q6MIU7</accession>
<dbReference type="EMBL" id="BX842654">
    <property type="protein sequence ID" value="CAE80816.1"/>
    <property type="molecule type" value="Genomic_DNA"/>
</dbReference>
<feature type="transmembrane region" description="Helical" evidence="1">
    <location>
        <begin position="12"/>
        <end position="29"/>
    </location>
</feature>
<protein>
    <submittedName>
        <fullName evidence="2">Uncharacterized protein</fullName>
    </submittedName>
</protein>
<keyword evidence="1" id="KW-1133">Transmembrane helix</keyword>
<evidence type="ECO:0000313" key="3">
    <source>
        <dbReference type="Proteomes" id="UP000008080"/>
    </source>
</evidence>
<gene>
    <name evidence="2" type="ordered locus">Bd3051</name>
</gene>
<name>Q6MIU7_BDEBA</name>
<keyword evidence="1" id="KW-0472">Membrane</keyword>
<dbReference type="AlphaFoldDB" id="Q6MIU7"/>
<organism evidence="2 3">
    <name type="scientific">Bdellovibrio bacteriovorus (strain ATCC 15356 / DSM 50701 / NCIMB 9529 / HD100)</name>
    <dbReference type="NCBI Taxonomy" id="264462"/>
    <lineage>
        <taxon>Bacteria</taxon>
        <taxon>Pseudomonadati</taxon>
        <taxon>Bdellovibrionota</taxon>
        <taxon>Bdellovibrionia</taxon>
        <taxon>Bdellovibrionales</taxon>
        <taxon>Pseudobdellovibrionaceae</taxon>
        <taxon>Bdellovibrio</taxon>
    </lineage>
</organism>